<accession>D3DIC7</accession>
<dbReference type="EMBL" id="AP011112">
    <property type="protein sequence ID" value="BAI69579.1"/>
    <property type="molecule type" value="Genomic_DNA"/>
</dbReference>
<evidence type="ECO:0000313" key="1">
    <source>
        <dbReference type="EMBL" id="BAI69579.1"/>
    </source>
</evidence>
<keyword evidence="2" id="KW-1185">Reference proteome</keyword>
<dbReference type="InterPro" id="IPR024044">
    <property type="entry name" value="NifT/FixU_barrel-like_dom_sf"/>
</dbReference>
<dbReference type="NCBIfam" id="TIGR02934">
    <property type="entry name" value="nifT_nitrog"/>
    <property type="match status" value="1"/>
</dbReference>
<organism evidence="1 2">
    <name type="scientific">Hydrogenobacter thermophilus (strain DSM 6534 / IAM 12695 / TK-6)</name>
    <dbReference type="NCBI Taxonomy" id="608538"/>
    <lineage>
        <taxon>Bacteria</taxon>
        <taxon>Pseudomonadati</taxon>
        <taxon>Aquificota</taxon>
        <taxon>Aquificia</taxon>
        <taxon>Aquificales</taxon>
        <taxon>Aquificaceae</taxon>
        <taxon>Hydrogenobacter</taxon>
    </lineage>
</organism>
<dbReference type="KEGG" id="hth:HTH_1121"/>
<dbReference type="SUPFAM" id="SSF159203">
    <property type="entry name" value="NifT/FixU-like"/>
    <property type="match status" value="1"/>
</dbReference>
<evidence type="ECO:0000313" key="2">
    <source>
        <dbReference type="Proteomes" id="UP000002574"/>
    </source>
</evidence>
<dbReference type="OrthoDB" id="196613at2"/>
<gene>
    <name evidence="1" type="primary">nifT</name>
    <name evidence="1" type="ordered locus">HTH_1121</name>
</gene>
<dbReference type="KEGG" id="hte:Hydth_1113"/>
<dbReference type="Gene3D" id="2.40.50.240">
    <property type="entry name" value="NifT/FixU-like"/>
    <property type="match status" value="1"/>
</dbReference>
<dbReference type="AlphaFoldDB" id="D3DIC7"/>
<dbReference type="STRING" id="608538.HTH_1121"/>
<dbReference type="Pfam" id="PF06988">
    <property type="entry name" value="NifT"/>
    <property type="match status" value="1"/>
</dbReference>
<reference evidence="1 2" key="1">
    <citation type="journal article" date="2010" name="J. Bacteriol.">
        <title>Complete genome sequence of the thermophilic, obligately chemolithoautotrophic hydrogen-oxidizing bacterium Hydrogenobacter thermophilus TK-6.</title>
        <authorList>
            <person name="Arai H."/>
            <person name="Kanbe H."/>
            <person name="Ishii M."/>
            <person name="Igarashi Y."/>
        </authorList>
    </citation>
    <scope>NUCLEOTIDE SEQUENCE [LARGE SCALE GENOMIC DNA]</scope>
    <source>
        <strain evidence="2">DSM 6534 / IAM 12695 / TK-6</strain>
    </source>
</reference>
<name>D3DIC7_HYDTT</name>
<dbReference type="InterPro" id="IPR009727">
    <property type="entry name" value="NifT"/>
</dbReference>
<sequence>MKAIFRKNSNGTLEVYIPKKDVEALVLEEIEKEGVWGGTFKLSNGWVIKVAPFDIEPRFPITLEVKKVDQ</sequence>
<dbReference type="GO" id="GO:0009399">
    <property type="term" value="P:nitrogen fixation"/>
    <property type="evidence" value="ECO:0007669"/>
    <property type="project" value="InterPro"/>
</dbReference>
<protein>
    <submittedName>
        <fullName evidence="1">Nitrogen fixation protein</fullName>
    </submittedName>
</protein>
<dbReference type="Proteomes" id="UP000002574">
    <property type="component" value="Chromosome"/>
</dbReference>
<proteinExistence type="predicted"/>
<dbReference type="RefSeq" id="WP_012963759.1">
    <property type="nucleotide sequence ID" value="NC_013799.1"/>
</dbReference>
<dbReference type="eggNOG" id="COG5554">
    <property type="taxonomic scope" value="Bacteria"/>
</dbReference>